<protein>
    <submittedName>
        <fullName evidence="8">Cystatin-like</fullName>
    </submittedName>
</protein>
<dbReference type="CDD" id="cd00042">
    <property type="entry name" value="CY"/>
    <property type="match status" value="1"/>
</dbReference>
<evidence type="ECO:0000259" key="6">
    <source>
        <dbReference type="SMART" id="SM00043"/>
    </source>
</evidence>
<dbReference type="InterPro" id="IPR000010">
    <property type="entry name" value="Cystatin_dom"/>
</dbReference>
<evidence type="ECO:0000256" key="1">
    <source>
        <dbReference type="ARBA" id="ARBA00009403"/>
    </source>
</evidence>
<dbReference type="AlphaFoldDB" id="A0A6P8Q384"/>
<dbReference type="GO" id="GO:0005737">
    <property type="term" value="C:cytoplasm"/>
    <property type="evidence" value="ECO:0007669"/>
    <property type="project" value="TreeGrafter"/>
</dbReference>
<dbReference type="Gene3D" id="3.10.450.10">
    <property type="match status" value="1"/>
</dbReference>
<comment type="similarity">
    <text evidence="1">Belongs to the cystatin family.</text>
</comment>
<dbReference type="GeneID" id="117357670"/>
<dbReference type="OrthoDB" id="1908104at2759"/>
<accession>A0A6P8Q384</accession>
<dbReference type="RefSeq" id="XP_033794452.1">
    <property type="nucleotide sequence ID" value="XM_033938561.1"/>
</dbReference>
<dbReference type="InParanoid" id="A0A6P8Q384"/>
<proteinExistence type="inferred from homology"/>
<dbReference type="Pfam" id="PF00031">
    <property type="entry name" value="Cystatin"/>
    <property type="match status" value="1"/>
</dbReference>
<keyword evidence="5" id="KW-0732">Signal</keyword>
<dbReference type="FunFam" id="3.10.450.10:FF:000004">
    <property type="entry name" value="Cystatin C"/>
    <property type="match status" value="1"/>
</dbReference>
<dbReference type="GO" id="GO:0031982">
    <property type="term" value="C:vesicle"/>
    <property type="evidence" value="ECO:0007669"/>
    <property type="project" value="TreeGrafter"/>
</dbReference>
<evidence type="ECO:0000256" key="2">
    <source>
        <dbReference type="ARBA" id="ARBA00022690"/>
    </source>
</evidence>
<dbReference type="GO" id="GO:0005615">
    <property type="term" value="C:extracellular space"/>
    <property type="evidence" value="ECO:0007669"/>
    <property type="project" value="TreeGrafter"/>
</dbReference>
<evidence type="ECO:0000256" key="5">
    <source>
        <dbReference type="SAM" id="SignalP"/>
    </source>
</evidence>
<dbReference type="KEGG" id="gsh:117357670"/>
<feature type="signal peptide" evidence="5">
    <location>
        <begin position="1"/>
        <end position="20"/>
    </location>
</feature>
<keyword evidence="2" id="KW-0646">Protease inhibitor</keyword>
<sequence length="141" mass="15715">MFSIWKVSLLFVVTLALAAATIPGKKDRPLLGGWRAVNVTQKDRGLQMALTVAIREHNVASNDKFISVISNVIQARRKIVSGVLYDLTVQTAQTACRKSNSAPENCSENELSRLSRHKKCSFVVYLVPWLKKEELKQNSCA</sequence>
<organism evidence="7 8">
    <name type="scientific">Geotrypetes seraphini</name>
    <name type="common">Gaboon caecilian</name>
    <name type="synonym">Caecilia seraphini</name>
    <dbReference type="NCBI Taxonomy" id="260995"/>
    <lineage>
        <taxon>Eukaryota</taxon>
        <taxon>Metazoa</taxon>
        <taxon>Chordata</taxon>
        <taxon>Craniata</taxon>
        <taxon>Vertebrata</taxon>
        <taxon>Euteleostomi</taxon>
        <taxon>Amphibia</taxon>
        <taxon>Gymnophiona</taxon>
        <taxon>Geotrypetes</taxon>
    </lineage>
</organism>
<dbReference type="SUPFAM" id="SSF54403">
    <property type="entry name" value="Cystatin/monellin"/>
    <property type="match status" value="1"/>
</dbReference>
<name>A0A6P8Q384_GEOSA</name>
<evidence type="ECO:0000313" key="7">
    <source>
        <dbReference type="Proteomes" id="UP000515159"/>
    </source>
</evidence>
<dbReference type="PANTHER" id="PTHR46186">
    <property type="entry name" value="CYSTATIN"/>
    <property type="match status" value="1"/>
</dbReference>
<evidence type="ECO:0000256" key="3">
    <source>
        <dbReference type="ARBA" id="ARBA00022704"/>
    </source>
</evidence>
<keyword evidence="3" id="KW-0789">Thiol protease inhibitor</keyword>
<feature type="chain" id="PRO_5028258892" evidence="5">
    <location>
        <begin position="21"/>
        <end position="141"/>
    </location>
</feature>
<gene>
    <name evidence="8" type="primary">LOC117357670</name>
</gene>
<dbReference type="PANTHER" id="PTHR46186:SF2">
    <property type="entry name" value="CYSTATIN"/>
    <property type="match status" value="1"/>
</dbReference>
<evidence type="ECO:0000313" key="8">
    <source>
        <dbReference type="RefSeq" id="XP_033794452.1"/>
    </source>
</evidence>
<keyword evidence="4" id="KW-1015">Disulfide bond</keyword>
<dbReference type="InterPro" id="IPR046350">
    <property type="entry name" value="Cystatin_sf"/>
</dbReference>
<dbReference type="SMART" id="SM00043">
    <property type="entry name" value="CY"/>
    <property type="match status" value="1"/>
</dbReference>
<reference evidence="8" key="1">
    <citation type="submission" date="2025-08" db="UniProtKB">
        <authorList>
            <consortium name="RefSeq"/>
        </authorList>
    </citation>
    <scope>IDENTIFICATION</scope>
</reference>
<dbReference type="GO" id="GO:0004869">
    <property type="term" value="F:cysteine-type endopeptidase inhibitor activity"/>
    <property type="evidence" value="ECO:0007669"/>
    <property type="project" value="UniProtKB-KW"/>
</dbReference>
<dbReference type="Proteomes" id="UP000515159">
    <property type="component" value="Chromosome 3"/>
</dbReference>
<evidence type="ECO:0000256" key="4">
    <source>
        <dbReference type="ARBA" id="ARBA00023157"/>
    </source>
</evidence>
<keyword evidence="7" id="KW-1185">Reference proteome</keyword>
<feature type="domain" description="Cystatin" evidence="6">
    <location>
        <begin position="29"/>
        <end position="141"/>
    </location>
</feature>